<name>A0A382M6F3_9ZZZZ</name>
<accession>A0A382M6F3</accession>
<dbReference type="CDD" id="cd00009">
    <property type="entry name" value="AAA"/>
    <property type="match status" value="1"/>
</dbReference>
<gene>
    <name evidence="4" type="ORF">METZ01_LOCUS295806</name>
</gene>
<dbReference type="AlphaFoldDB" id="A0A382M6F3"/>
<evidence type="ECO:0000259" key="3">
    <source>
        <dbReference type="PROSITE" id="PS50045"/>
    </source>
</evidence>
<dbReference type="Pfam" id="PF00158">
    <property type="entry name" value="Sigma54_activat"/>
    <property type="match status" value="1"/>
</dbReference>
<evidence type="ECO:0000313" key="4">
    <source>
        <dbReference type="EMBL" id="SVC42952.1"/>
    </source>
</evidence>
<reference evidence="4" key="1">
    <citation type="submission" date="2018-05" db="EMBL/GenBank/DDBJ databases">
        <authorList>
            <person name="Lanie J.A."/>
            <person name="Ng W.-L."/>
            <person name="Kazmierczak K.M."/>
            <person name="Andrzejewski T.M."/>
            <person name="Davidsen T.M."/>
            <person name="Wayne K.J."/>
            <person name="Tettelin H."/>
            <person name="Glass J.I."/>
            <person name="Rusch D."/>
            <person name="Podicherti R."/>
            <person name="Tsui H.-C.T."/>
            <person name="Winkler M.E."/>
        </authorList>
    </citation>
    <scope>NUCLEOTIDE SEQUENCE</scope>
</reference>
<dbReference type="EMBL" id="UINC01090739">
    <property type="protein sequence ID" value="SVC42952.1"/>
    <property type="molecule type" value="Genomic_DNA"/>
</dbReference>
<dbReference type="SUPFAM" id="SSF52540">
    <property type="entry name" value="P-loop containing nucleoside triphosphate hydrolases"/>
    <property type="match status" value="1"/>
</dbReference>
<dbReference type="InterPro" id="IPR011006">
    <property type="entry name" value="CheY-like_superfamily"/>
</dbReference>
<dbReference type="GO" id="GO:0005524">
    <property type="term" value="F:ATP binding"/>
    <property type="evidence" value="ECO:0007669"/>
    <property type="project" value="UniProtKB-KW"/>
</dbReference>
<proteinExistence type="predicted"/>
<keyword evidence="1" id="KW-0547">Nucleotide-binding</keyword>
<dbReference type="Gene3D" id="3.40.50.300">
    <property type="entry name" value="P-loop containing nucleotide triphosphate hydrolases"/>
    <property type="match status" value="1"/>
</dbReference>
<feature type="domain" description="Sigma-54 factor interaction" evidence="3">
    <location>
        <begin position="140"/>
        <end position="272"/>
    </location>
</feature>
<dbReference type="InterPro" id="IPR027417">
    <property type="entry name" value="P-loop_NTPase"/>
</dbReference>
<dbReference type="SUPFAM" id="SSF52172">
    <property type="entry name" value="CheY-like"/>
    <property type="match status" value="1"/>
</dbReference>
<protein>
    <recommendedName>
        <fullName evidence="3">Sigma-54 factor interaction domain-containing protein</fullName>
    </recommendedName>
</protein>
<evidence type="ECO:0000256" key="1">
    <source>
        <dbReference type="ARBA" id="ARBA00022741"/>
    </source>
</evidence>
<evidence type="ECO:0000256" key="2">
    <source>
        <dbReference type="ARBA" id="ARBA00022840"/>
    </source>
</evidence>
<organism evidence="4">
    <name type="scientific">marine metagenome</name>
    <dbReference type="NCBI Taxonomy" id="408172"/>
    <lineage>
        <taxon>unclassified sequences</taxon>
        <taxon>metagenomes</taxon>
        <taxon>ecological metagenomes</taxon>
    </lineage>
</organism>
<dbReference type="PANTHER" id="PTHR32071">
    <property type="entry name" value="TRANSCRIPTIONAL REGULATORY PROTEIN"/>
    <property type="match status" value="1"/>
</dbReference>
<feature type="non-terminal residue" evidence="4">
    <location>
        <position position="272"/>
    </location>
</feature>
<keyword evidence="2" id="KW-0067">ATP-binding</keyword>
<dbReference type="GO" id="GO:0006355">
    <property type="term" value="P:regulation of DNA-templated transcription"/>
    <property type="evidence" value="ECO:0007669"/>
    <property type="project" value="InterPro"/>
</dbReference>
<dbReference type="InterPro" id="IPR002078">
    <property type="entry name" value="Sigma_54_int"/>
</dbReference>
<sequence length="272" mass="30410">MVKILYVSGYQKEFPELSSTGKQIDKVQNGMIAISAVQAKPTNAVIIEDSLPLMTPTRLIRELVSIQPNLPIISIVRSEERRREIMDNYNQGIFGWFEPEHNDDSELRDLLDHAINFNQFYQGLKPRNQKDMTPVGYSDIVGISTPMTQIYLLLVQIMNKDVTTLLLGESGTGKNLVARTLHQTGLRRDKPFIHVNCPAIPSELLESELFGHEKGSFTGADERKDGKFLAANSGTIFLDEIGDMSPSLQAKILRVLENGEIERVGGAETLRV</sequence>
<dbReference type="PROSITE" id="PS50045">
    <property type="entry name" value="SIGMA54_INTERACT_4"/>
    <property type="match status" value="1"/>
</dbReference>
<dbReference type="Gene3D" id="3.40.50.2300">
    <property type="match status" value="1"/>
</dbReference>